<dbReference type="GO" id="GO:0016020">
    <property type="term" value="C:membrane"/>
    <property type="evidence" value="ECO:0007669"/>
    <property type="project" value="UniProtKB-SubCell"/>
</dbReference>
<evidence type="ECO:0000256" key="18">
    <source>
        <dbReference type="SAM" id="MobiDB-lite"/>
    </source>
</evidence>
<keyword evidence="7" id="KW-0479">Metal-binding</keyword>
<evidence type="ECO:0000256" key="4">
    <source>
        <dbReference type="ARBA" id="ARBA00022448"/>
    </source>
</evidence>
<dbReference type="GO" id="GO:0004129">
    <property type="term" value="F:cytochrome-c oxidase activity"/>
    <property type="evidence" value="ECO:0007669"/>
    <property type="project" value="UniProtKB-EC"/>
</dbReference>
<dbReference type="GO" id="GO:0005507">
    <property type="term" value="F:copper ion binding"/>
    <property type="evidence" value="ECO:0007669"/>
    <property type="project" value="InterPro"/>
</dbReference>
<feature type="region of interest" description="Disordered" evidence="18">
    <location>
        <begin position="273"/>
        <end position="301"/>
    </location>
</feature>
<keyword evidence="8" id="KW-1278">Translocase</keyword>
<evidence type="ECO:0000256" key="13">
    <source>
        <dbReference type="ARBA" id="ARBA00024688"/>
    </source>
</evidence>
<dbReference type="PANTHER" id="PTHR22888:SF9">
    <property type="entry name" value="CYTOCHROME C OXIDASE SUBUNIT 2"/>
    <property type="match status" value="1"/>
</dbReference>
<dbReference type="NCBIfam" id="TIGR02866">
    <property type="entry name" value="CoxB"/>
    <property type="match status" value="1"/>
</dbReference>
<dbReference type="AlphaFoldDB" id="A0A323VCF8"/>
<evidence type="ECO:0000256" key="1">
    <source>
        <dbReference type="ARBA" id="ARBA00004141"/>
    </source>
</evidence>
<dbReference type="GO" id="GO:0042773">
    <property type="term" value="P:ATP synthesis coupled electron transport"/>
    <property type="evidence" value="ECO:0007669"/>
    <property type="project" value="TreeGrafter"/>
</dbReference>
<dbReference type="Gene3D" id="2.60.40.420">
    <property type="entry name" value="Cupredoxins - blue copper proteins"/>
    <property type="match status" value="1"/>
</dbReference>
<dbReference type="PROSITE" id="PS50999">
    <property type="entry name" value="COX2_TM"/>
    <property type="match status" value="1"/>
</dbReference>
<evidence type="ECO:0000256" key="19">
    <source>
        <dbReference type="SAM" id="Phobius"/>
    </source>
</evidence>
<feature type="transmembrane region" description="Helical" evidence="19">
    <location>
        <begin position="56"/>
        <end position="79"/>
    </location>
</feature>
<gene>
    <name evidence="22" type="primary">coxB</name>
    <name evidence="22" type="ORF">DMO24_04695</name>
</gene>
<dbReference type="SUPFAM" id="SSF49503">
    <property type="entry name" value="Cupredoxins"/>
    <property type="match status" value="1"/>
</dbReference>
<reference evidence="22 23" key="1">
    <citation type="submission" date="2018-06" db="EMBL/GenBank/DDBJ databases">
        <title>Draft genome sequence of Modestobacter versicolor CP153-2.</title>
        <authorList>
            <person name="Gundlapally S.R."/>
        </authorList>
    </citation>
    <scope>NUCLEOTIDE SEQUENCE [LARGE SCALE GENOMIC DNA]</scope>
    <source>
        <strain evidence="22 23">CP153-2</strain>
    </source>
</reference>
<comment type="similarity">
    <text evidence="2">Belongs to the cytochrome c oxidase subunit 2 family.</text>
</comment>
<dbReference type="SUPFAM" id="SSF81464">
    <property type="entry name" value="Cytochrome c oxidase subunit II-like, transmembrane region"/>
    <property type="match status" value="1"/>
</dbReference>
<dbReference type="Gene3D" id="1.10.287.90">
    <property type="match status" value="1"/>
</dbReference>
<dbReference type="InterPro" id="IPR002429">
    <property type="entry name" value="CcO_II-like_C"/>
</dbReference>
<keyword evidence="9" id="KW-0249">Electron transport</keyword>
<keyword evidence="23" id="KW-1185">Reference proteome</keyword>
<dbReference type="InterPro" id="IPR045187">
    <property type="entry name" value="CcO_II"/>
</dbReference>
<evidence type="ECO:0000256" key="5">
    <source>
        <dbReference type="ARBA" id="ARBA00022660"/>
    </source>
</evidence>
<feature type="transmembrane region" description="Helical" evidence="19">
    <location>
        <begin position="100"/>
        <end position="122"/>
    </location>
</feature>
<feature type="domain" description="Cytochrome oxidase subunit II transmembrane region profile" evidence="21">
    <location>
        <begin position="33"/>
        <end position="132"/>
    </location>
</feature>
<evidence type="ECO:0000256" key="15">
    <source>
        <dbReference type="ARBA" id="ARBA00031399"/>
    </source>
</evidence>
<dbReference type="PRINTS" id="PR01166">
    <property type="entry name" value="CYCOXIDASEII"/>
</dbReference>
<evidence type="ECO:0000259" key="21">
    <source>
        <dbReference type="PROSITE" id="PS50999"/>
    </source>
</evidence>
<comment type="subcellular location">
    <subcellularLocation>
        <location evidence="1">Membrane</location>
        <topology evidence="1">Multi-pass membrane protein</topology>
    </subcellularLocation>
</comment>
<dbReference type="PANTHER" id="PTHR22888">
    <property type="entry name" value="CYTOCHROME C OXIDASE, SUBUNIT II"/>
    <property type="match status" value="1"/>
</dbReference>
<dbReference type="PROSITE" id="PS51257">
    <property type="entry name" value="PROKAR_LIPOPROTEIN"/>
    <property type="match status" value="1"/>
</dbReference>
<evidence type="ECO:0000256" key="17">
    <source>
        <dbReference type="ARBA" id="ARBA00050058"/>
    </source>
</evidence>
<evidence type="ECO:0000256" key="10">
    <source>
        <dbReference type="ARBA" id="ARBA00022989"/>
    </source>
</evidence>
<dbReference type="InterPro" id="IPR008972">
    <property type="entry name" value="Cupredoxin"/>
</dbReference>
<organism evidence="22 23">
    <name type="scientific">Modestobacter versicolor</name>
    <dbReference type="NCBI Taxonomy" id="429133"/>
    <lineage>
        <taxon>Bacteria</taxon>
        <taxon>Bacillati</taxon>
        <taxon>Actinomycetota</taxon>
        <taxon>Actinomycetes</taxon>
        <taxon>Geodermatophilales</taxon>
        <taxon>Geodermatophilaceae</taxon>
        <taxon>Modestobacter</taxon>
    </lineage>
</organism>
<keyword evidence="12 19" id="KW-0472">Membrane</keyword>
<feature type="domain" description="Cytochrome oxidase subunit II copper A binding" evidence="20">
    <location>
        <begin position="134"/>
        <end position="263"/>
    </location>
</feature>
<evidence type="ECO:0000256" key="6">
    <source>
        <dbReference type="ARBA" id="ARBA00022692"/>
    </source>
</evidence>
<keyword evidence="6 19" id="KW-0812">Transmembrane</keyword>
<dbReference type="InterPro" id="IPR014222">
    <property type="entry name" value="Cyt_c_oxidase_su2"/>
</dbReference>
<keyword evidence="4" id="KW-0813">Transport</keyword>
<comment type="function">
    <text evidence="13">Subunits I and II form the functional core of the enzyme complex. Electrons originating in cytochrome c are transferred via heme a and Cu(A) to the binuclear center formed by heme a3 and Cu(B).</text>
</comment>
<sequence>MRRQRAVARRSKLAKVAGLGLLGALTLSGCDMRGSWLSWGWPEGITDEAHAMHDLWIGSTIAALVVGIAVWILIAYAAIRYRKRKNSDDAELPRQTAYNLPLEVVYTIIPFVIIAVLFFFTVSTQNEVQERSDEPDVTVAVNAFKWNWQFVYPETTDDNGGEPVSTVGSSDEVPILVLPTDQTIRFELASADVIHSFWVPEFLFKLDVIPGNENGRDNVFEVTVREEGAYVGRCAELCGTYHAFMNFEVRSVSADDFEDYLAAREEGLSTYDALESIGQPGASTSTTPFEGEREQAAASDD</sequence>
<evidence type="ECO:0000256" key="8">
    <source>
        <dbReference type="ARBA" id="ARBA00022967"/>
    </source>
</evidence>
<evidence type="ECO:0000256" key="3">
    <source>
        <dbReference type="ARBA" id="ARBA00012949"/>
    </source>
</evidence>
<dbReference type="InterPro" id="IPR011759">
    <property type="entry name" value="Cyt_c_oxidase_su2_TM_dom"/>
</dbReference>
<evidence type="ECO:0000256" key="16">
    <source>
        <dbReference type="ARBA" id="ARBA00047816"/>
    </source>
</evidence>
<evidence type="ECO:0000313" key="22">
    <source>
        <dbReference type="EMBL" id="PZA22514.1"/>
    </source>
</evidence>
<keyword evidence="10 19" id="KW-1133">Transmembrane helix</keyword>
<comment type="caution">
    <text evidence="22">The sequence shown here is derived from an EMBL/GenBank/DDBJ whole genome shotgun (WGS) entry which is preliminary data.</text>
</comment>
<dbReference type="GO" id="GO:0016491">
    <property type="term" value="F:oxidoreductase activity"/>
    <property type="evidence" value="ECO:0007669"/>
    <property type="project" value="InterPro"/>
</dbReference>
<dbReference type="InterPro" id="IPR001505">
    <property type="entry name" value="Copper_CuA"/>
</dbReference>
<evidence type="ECO:0000256" key="11">
    <source>
        <dbReference type="ARBA" id="ARBA00023008"/>
    </source>
</evidence>
<dbReference type="Proteomes" id="UP000247602">
    <property type="component" value="Unassembled WGS sequence"/>
</dbReference>
<evidence type="ECO:0000256" key="14">
    <source>
        <dbReference type="ARBA" id="ARBA00031389"/>
    </source>
</evidence>
<dbReference type="PROSITE" id="PS00078">
    <property type="entry name" value="COX2"/>
    <property type="match status" value="1"/>
</dbReference>
<proteinExistence type="inferred from homology"/>
<protein>
    <recommendedName>
        <fullName evidence="3">cytochrome-c oxidase</fullName>
        <ecNumber evidence="3">7.1.1.9</ecNumber>
    </recommendedName>
    <alternativeName>
        <fullName evidence="15">Cytochrome aa3 subunit 2</fullName>
    </alternativeName>
    <alternativeName>
        <fullName evidence="14">Cytochrome c oxidase polypeptide II</fullName>
    </alternativeName>
    <alternativeName>
        <fullName evidence="17">Oxidase aa(3) subunit 2</fullName>
    </alternativeName>
</protein>
<accession>A0A323VCF8</accession>
<dbReference type="EC" id="7.1.1.9" evidence="3"/>
<evidence type="ECO:0000256" key="7">
    <source>
        <dbReference type="ARBA" id="ARBA00022723"/>
    </source>
</evidence>
<comment type="catalytic activity">
    <reaction evidence="16">
        <text>4 Fe(II)-[cytochrome c] + O2 + 8 H(+)(in) = 4 Fe(III)-[cytochrome c] + 2 H2O + 4 H(+)(out)</text>
        <dbReference type="Rhea" id="RHEA:11436"/>
        <dbReference type="Rhea" id="RHEA-COMP:10350"/>
        <dbReference type="Rhea" id="RHEA-COMP:14399"/>
        <dbReference type="ChEBI" id="CHEBI:15377"/>
        <dbReference type="ChEBI" id="CHEBI:15378"/>
        <dbReference type="ChEBI" id="CHEBI:15379"/>
        <dbReference type="ChEBI" id="CHEBI:29033"/>
        <dbReference type="ChEBI" id="CHEBI:29034"/>
        <dbReference type="EC" id="7.1.1.9"/>
    </reaction>
</comment>
<evidence type="ECO:0000256" key="9">
    <source>
        <dbReference type="ARBA" id="ARBA00022982"/>
    </source>
</evidence>
<name>A0A323VCF8_9ACTN</name>
<evidence type="ECO:0000313" key="23">
    <source>
        <dbReference type="Proteomes" id="UP000247602"/>
    </source>
</evidence>
<dbReference type="OrthoDB" id="9781261at2"/>
<evidence type="ECO:0000256" key="12">
    <source>
        <dbReference type="ARBA" id="ARBA00023136"/>
    </source>
</evidence>
<evidence type="ECO:0000259" key="20">
    <source>
        <dbReference type="PROSITE" id="PS50857"/>
    </source>
</evidence>
<keyword evidence="5" id="KW-0679">Respiratory chain</keyword>
<dbReference type="InterPro" id="IPR036257">
    <property type="entry name" value="Cyt_c_oxidase_su2_TM_sf"/>
</dbReference>
<dbReference type="PROSITE" id="PS50857">
    <property type="entry name" value="COX2_CUA"/>
    <property type="match status" value="1"/>
</dbReference>
<keyword evidence="11" id="KW-0186">Copper</keyword>
<evidence type="ECO:0000256" key="2">
    <source>
        <dbReference type="ARBA" id="ARBA00007866"/>
    </source>
</evidence>
<dbReference type="Pfam" id="PF00116">
    <property type="entry name" value="COX2"/>
    <property type="match status" value="1"/>
</dbReference>
<dbReference type="EMBL" id="QKNV01000029">
    <property type="protein sequence ID" value="PZA22514.1"/>
    <property type="molecule type" value="Genomic_DNA"/>
</dbReference>